<dbReference type="Proteomes" id="UP000505355">
    <property type="component" value="Chromosome"/>
</dbReference>
<evidence type="ECO:0000313" key="2">
    <source>
        <dbReference type="Proteomes" id="UP000505355"/>
    </source>
</evidence>
<reference evidence="1 2" key="1">
    <citation type="submission" date="2020-05" db="EMBL/GenBank/DDBJ databases">
        <title>Mucilaginibacter mali sp. nov.</title>
        <authorList>
            <person name="Kim H.S."/>
            <person name="Lee K.C."/>
            <person name="Suh M.K."/>
            <person name="Kim J.-S."/>
            <person name="Han K.-I."/>
            <person name="Eom M.K."/>
            <person name="Shin Y.K."/>
            <person name="Lee J.-S."/>
        </authorList>
    </citation>
    <scope>NUCLEOTIDE SEQUENCE [LARGE SCALE GENOMIC DNA]</scope>
    <source>
        <strain evidence="1 2">G2-14</strain>
    </source>
</reference>
<evidence type="ECO:0000313" key="1">
    <source>
        <dbReference type="EMBL" id="QKJ28813.1"/>
    </source>
</evidence>
<dbReference type="AlphaFoldDB" id="A0A7D4TKL5"/>
<protein>
    <submittedName>
        <fullName evidence="1">Uncharacterized protein</fullName>
    </submittedName>
</protein>
<gene>
    <name evidence="1" type="ORF">HQ865_03240</name>
</gene>
<dbReference type="RefSeq" id="WP_173413511.1">
    <property type="nucleotide sequence ID" value="NZ_CP054139.1"/>
</dbReference>
<dbReference type="EMBL" id="CP054139">
    <property type="protein sequence ID" value="QKJ28813.1"/>
    <property type="molecule type" value="Genomic_DNA"/>
</dbReference>
<dbReference type="KEGG" id="mmab:HQ865_03240"/>
<sequence length="283" mass="31696">MKSDMDNREWLDDYLSLKQVNPNNPFTVPDGYFEELTRRASSRAFIDGVNDKAGEGFTIPEDYFNTLESNLQSRIAIEAALDNTAPGFTVPDNYFNEMQANLQSRINIEEALHHTTGDFTVPDDFFEDQHQQIISMVAVNEILDRESEGFTVPESYFANLENAILSKTTEADNAAPAQPAIKRQQPGIVRRMFTSGAFKYATAACLVLGIGGTIFLNRYESPNARHERSYIHKALSQVSDADIMDYLQTHMDAADTRSLMNGADQINTADASVDELKDYLSTH</sequence>
<keyword evidence="2" id="KW-1185">Reference proteome</keyword>
<organism evidence="1 2">
    <name type="scientific">Mucilaginibacter mali</name>
    <dbReference type="NCBI Taxonomy" id="2740462"/>
    <lineage>
        <taxon>Bacteria</taxon>
        <taxon>Pseudomonadati</taxon>
        <taxon>Bacteroidota</taxon>
        <taxon>Sphingobacteriia</taxon>
        <taxon>Sphingobacteriales</taxon>
        <taxon>Sphingobacteriaceae</taxon>
        <taxon>Mucilaginibacter</taxon>
    </lineage>
</organism>
<proteinExistence type="predicted"/>
<accession>A0A7D4TKL5</accession>
<name>A0A7D4TKL5_9SPHI</name>